<dbReference type="CDD" id="cd01300">
    <property type="entry name" value="YtcJ_like"/>
    <property type="match status" value="1"/>
</dbReference>
<dbReference type="EMBL" id="AP017423">
    <property type="protein sequence ID" value="BCX69256.1"/>
    <property type="molecule type" value="Genomic_DNA"/>
</dbReference>
<gene>
    <name evidence="2" type="ORF">LAB08_R38980</name>
</gene>
<keyword evidence="3" id="KW-1185">Reference proteome</keyword>
<evidence type="ECO:0000313" key="3">
    <source>
        <dbReference type="Proteomes" id="UP000218595"/>
    </source>
</evidence>
<dbReference type="Pfam" id="PF07969">
    <property type="entry name" value="Amidohydro_3"/>
    <property type="match status" value="1"/>
</dbReference>
<dbReference type="InterPro" id="IPR033932">
    <property type="entry name" value="YtcJ-like"/>
</dbReference>
<dbReference type="PROSITE" id="PS51257">
    <property type="entry name" value="PROKAR_LIPOPROTEIN"/>
    <property type="match status" value="1"/>
</dbReference>
<dbReference type="PANTHER" id="PTHR22642:SF2">
    <property type="entry name" value="PROTEIN LONG AFTER FAR-RED 3"/>
    <property type="match status" value="1"/>
</dbReference>
<evidence type="ECO:0000259" key="1">
    <source>
        <dbReference type="Pfam" id="PF07969"/>
    </source>
</evidence>
<feature type="domain" description="Amidohydrolase 3" evidence="1">
    <location>
        <begin position="89"/>
        <end position="608"/>
    </location>
</feature>
<dbReference type="PANTHER" id="PTHR22642">
    <property type="entry name" value="IMIDAZOLONEPROPIONASE"/>
    <property type="match status" value="1"/>
</dbReference>
<accession>A0ABM7RUI5</accession>
<sequence length="625" mass="66813">MQNNKKEVGHLKFSRLFIAVAGATAVSCVALVGCQRPGSTSADMVMRNGYVYTVDGKNSVQQAVAVTGGKIVYVGSDEGVASYIGAQTQLIDLAGRMLMPGFIDAHMHPGDGGRAMTLCDLKYQTMTRKVFQETIQACLDADKDKGPDVWLEVGSWDRMGMDGLDGDPDKSTLDALKTRRPIQVRSTDFHTVLVNSRGLAVAGIDKRTVNPGDGKYVRDSAGNPTGICEDGAADAMAAVVPPATDAEKLVQSRAALDAMRQQGITSFFDALSGPENGKAFTTLQQSGELTARALLAIKLDPAAATADPEKTIAEAKAMAATYDQGEAKVAPGVSMRHVKLFMDGIINAPADTGAMLTPYLHNAGTEKAPKWTPGKNRGELYFPPQVLNPLLLKAVQAGFDPHLHATGDRAVRDSLNGIEYVRQQLPGNGFRPTITHAESVDPADYGRFKALDVTANMSFQWAQQAPSTIDGTSDHLGAVRFARMEPSGSIARAGGRVAYGSDWPVDPLDEFLALKIGVTRSGDPQNPHSYGPNYAGRLNADPALSRAEVLRTITLNAAEQLRLEQVVGSIEVGKFADLIVLDKNFMQVPEDELGRNQVLLTLVGGKVVWAKAPFVGQVAVIEQQK</sequence>
<proteinExistence type="predicted"/>
<evidence type="ECO:0000313" key="2">
    <source>
        <dbReference type="EMBL" id="BCX69256.1"/>
    </source>
</evidence>
<name>A0ABM7RUI5_9PSED</name>
<organism evidence="2 3">
    <name type="scientific">Pseudomonas izuensis</name>
    <dbReference type="NCBI Taxonomy" id="2684212"/>
    <lineage>
        <taxon>Bacteria</taxon>
        <taxon>Pseudomonadati</taxon>
        <taxon>Pseudomonadota</taxon>
        <taxon>Gammaproteobacteria</taxon>
        <taxon>Pseudomonadales</taxon>
        <taxon>Pseudomonadaceae</taxon>
        <taxon>Pseudomonas</taxon>
    </lineage>
</organism>
<dbReference type="InterPro" id="IPR013108">
    <property type="entry name" value="Amidohydro_3"/>
</dbReference>
<protein>
    <submittedName>
        <fullName evidence="2">Amidohydrolase family protein</fullName>
    </submittedName>
</protein>
<reference evidence="2 3" key="1">
    <citation type="submission" date="2016-04" db="EMBL/GenBank/DDBJ databases">
        <title>Complete genome sequence of Pseudomonas sp. LAB-08 isolated from TCE contaminated aquifer soil.</title>
        <authorList>
            <person name="Dohra H."/>
            <person name="Suzuki K."/>
            <person name="Fatma A."/>
            <person name="Inuzuka Y."/>
            <person name="Honjo M."/>
            <person name="Tashiro Y."/>
            <person name="Futamata H."/>
        </authorList>
    </citation>
    <scope>NUCLEOTIDE SEQUENCE [LARGE SCALE GENOMIC DNA]</scope>
    <source>
        <strain evidence="2 3">LAB-08</strain>
    </source>
</reference>
<dbReference type="Proteomes" id="UP000218595">
    <property type="component" value="Chromosome"/>
</dbReference>